<dbReference type="InterPro" id="IPR016047">
    <property type="entry name" value="M23ase_b-sheet_dom"/>
</dbReference>
<dbReference type="SUPFAM" id="SSF51261">
    <property type="entry name" value="Duplicated hybrid motif"/>
    <property type="match status" value="1"/>
</dbReference>
<dbReference type="RefSeq" id="WP_283714537.1">
    <property type="nucleotide sequence ID" value="NZ_JASJND010000001.1"/>
</dbReference>
<keyword evidence="3" id="KW-1185">Reference proteome</keyword>
<sequence>MTLLISPAPFASTDPGLEFGNTTTYPYSPSRPHQGKDWKWRVSDVTRSRRVVAPAGGKVTRIYSSGGNNRGWGNRVEITVPATGVKIVAALNHLLTGSIAVKVGQTVEAGDYIGQMGATGETGGQVHLHEELWINGVRVDPDIYRKKHLPGTPASAGSNEEDDMPLNDADKKFIADAVAAGVKAEAGDAVWGSKNNASKRSFGGMLNGVWESVRIGKTGSWHHGKMYAVLLAVQRRVGALELGAAPTGEQLDELADELKASLPAAVAKELAKRLAS</sequence>
<accession>A0ABT6ZAQ0</accession>
<dbReference type="EMBL" id="JASJND010000001">
    <property type="protein sequence ID" value="MDJ1113246.1"/>
    <property type="molecule type" value="Genomic_DNA"/>
</dbReference>
<dbReference type="InterPro" id="IPR011055">
    <property type="entry name" value="Dup_hybrid_motif"/>
</dbReference>
<dbReference type="GO" id="GO:0016787">
    <property type="term" value="F:hydrolase activity"/>
    <property type="evidence" value="ECO:0007669"/>
    <property type="project" value="UniProtKB-KW"/>
</dbReference>
<keyword evidence="2" id="KW-0378">Hydrolase</keyword>
<dbReference type="Gene3D" id="2.70.70.10">
    <property type="entry name" value="Glucose Permease (Domain IIA)"/>
    <property type="match status" value="1"/>
</dbReference>
<protein>
    <submittedName>
        <fullName evidence="2">M23 family metallopeptidase</fullName>
        <ecNumber evidence="2">3.4.-.-</ecNumber>
    </submittedName>
</protein>
<feature type="domain" description="M23ase beta-sheet core" evidence="1">
    <location>
        <begin position="45"/>
        <end position="141"/>
    </location>
</feature>
<dbReference type="PANTHER" id="PTHR21666">
    <property type="entry name" value="PEPTIDASE-RELATED"/>
    <property type="match status" value="1"/>
</dbReference>
<dbReference type="CDD" id="cd12797">
    <property type="entry name" value="M23_peptidase"/>
    <property type="match status" value="1"/>
</dbReference>
<reference evidence="2 3" key="1">
    <citation type="submission" date="2023-05" db="EMBL/GenBank/DDBJ databases">
        <title>Microbacterium dauci sp.nov., Isolated from Carrot Rhizosphere Soil.</title>
        <authorList>
            <person name="Xiao Z."/>
            <person name="Zheng J."/>
        </authorList>
    </citation>
    <scope>NUCLEOTIDE SEQUENCE [LARGE SCALE GENOMIC DNA]</scope>
    <source>
        <strain evidence="2 3">LX3-4</strain>
    </source>
</reference>
<dbReference type="PANTHER" id="PTHR21666:SF270">
    <property type="entry name" value="MUREIN HYDROLASE ACTIVATOR ENVC"/>
    <property type="match status" value="1"/>
</dbReference>
<evidence type="ECO:0000259" key="1">
    <source>
        <dbReference type="Pfam" id="PF01551"/>
    </source>
</evidence>
<gene>
    <name evidence="2" type="ORF">QNI14_02130</name>
</gene>
<dbReference type="EC" id="3.4.-.-" evidence="2"/>
<evidence type="ECO:0000313" key="3">
    <source>
        <dbReference type="Proteomes" id="UP001321481"/>
    </source>
</evidence>
<evidence type="ECO:0000313" key="2">
    <source>
        <dbReference type="EMBL" id="MDJ1113246.1"/>
    </source>
</evidence>
<organism evidence="2 3">
    <name type="scientific">Microbacterium dauci</name>
    <dbReference type="NCBI Taxonomy" id="3048008"/>
    <lineage>
        <taxon>Bacteria</taxon>
        <taxon>Bacillati</taxon>
        <taxon>Actinomycetota</taxon>
        <taxon>Actinomycetes</taxon>
        <taxon>Micrococcales</taxon>
        <taxon>Microbacteriaceae</taxon>
        <taxon>Microbacterium</taxon>
    </lineage>
</organism>
<name>A0ABT6ZAQ0_9MICO</name>
<dbReference type="InterPro" id="IPR050570">
    <property type="entry name" value="Cell_wall_metabolism_enzyme"/>
</dbReference>
<dbReference type="Proteomes" id="UP001321481">
    <property type="component" value="Unassembled WGS sequence"/>
</dbReference>
<dbReference type="Pfam" id="PF01551">
    <property type="entry name" value="Peptidase_M23"/>
    <property type="match status" value="1"/>
</dbReference>
<proteinExistence type="predicted"/>
<comment type="caution">
    <text evidence="2">The sequence shown here is derived from an EMBL/GenBank/DDBJ whole genome shotgun (WGS) entry which is preliminary data.</text>
</comment>